<dbReference type="Proteomes" id="UP000250918">
    <property type="component" value="Unassembled WGS sequence"/>
</dbReference>
<gene>
    <name evidence="1" type="ORF">C3F09_02735</name>
</gene>
<name>A0A855X3C4_9BACT</name>
<organism evidence="1 2">
    <name type="scientific">candidate division GN15 bacterium</name>
    <dbReference type="NCBI Taxonomy" id="2072418"/>
    <lineage>
        <taxon>Bacteria</taxon>
        <taxon>candidate division GN15</taxon>
    </lineage>
</organism>
<evidence type="ECO:0000313" key="2">
    <source>
        <dbReference type="Proteomes" id="UP000250918"/>
    </source>
</evidence>
<feature type="non-terminal residue" evidence="1">
    <location>
        <position position="1"/>
    </location>
</feature>
<dbReference type="EMBL" id="PQAP01000011">
    <property type="protein sequence ID" value="PWB75294.1"/>
    <property type="molecule type" value="Genomic_DNA"/>
</dbReference>
<dbReference type="AlphaFoldDB" id="A0A855X3C4"/>
<accession>A0A855X3C4</accession>
<protein>
    <submittedName>
        <fullName evidence="1">Uncharacterized protein</fullName>
    </submittedName>
</protein>
<comment type="caution">
    <text evidence="1">The sequence shown here is derived from an EMBL/GenBank/DDBJ whole genome shotgun (WGS) entry which is preliminary data.</text>
</comment>
<reference evidence="1 2" key="1">
    <citation type="journal article" date="2018" name="ISME J.">
        <title>A methanotrophic archaeon couples anaerobic oxidation of methane to Fe(III) reduction.</title>
        <authorList>
            <person name="Cai C."/>
            <person name="Leu A.O."/>
            <person name="Xie G.J."/>
            <person name="Guo J."/>
            <person name="Feng Y."/>
            <person name="Zhao J.X."/>
            <person name="Tyson G.W."/>
            <person name="Yuan Z."/>
            <person name="Hu S."/>
        </authorList>
    </citation>
    <scope>NUCLEOTIDE SEQUENCE [LARGE SCALE GENOMIC DNA]</scope>
    <source>
        <strain evidence="1">FeB_12</strain>
    </source>
</reference>
<sequence length="204" mass="22470">FKSGFRYAAGIVNGSGASPDNSKAKDLYVRIAQILGRGEGQSAGQRIGLFGYFGWQPTVPGDTMFGIAGQGNGSNHKPFRRIGGDVSLNWQTFNLHGMFMSGWDDKEFDSGATEAYKFTGGFAELDYAGLVNNRMVASAVFNWVTPPDSDKERKVSAFSAMLRYYLGDWTAVNVALHAEYTHREEGKSVKFKSDQLAMLIDFDF</sequence>
<evidence type="ECO:0000313" key="1">
    <source>
        <dbReference type="EMBL" id="PWB75294.1"/>
    </source>
</evidence>
<proteinExistence type="predicted"/>